<dbReference type="SUPFAM" id="SSF56399">
    <property type="entry name" value="ADP-ribosylation"/>
    <property type="match status" value="1"/>
</dbReference>
<dbReference type="GO" id="GO:0010918">
    <property type="term" value="P:positive regulation of mitochondrial membrane potential"/>
    <property type="evidence" value="ECO:0000316"/>
    <property type="project" value="dictyBase"/>
</dbReference>
<gene>
    <name evidence="8" type="primary">pARTf</name>
    <name evidence="8" type="ORF">DDB_G0274389</name>
</gene>
<feature type="region of interest" description="Disordered" evidence="5">
    <location>
        <begin position="120"/>
        <end position="176"/>
    </location>
</feature>
<dbReference type="PANTHER" id="PTHR45740">
    <property type="entry name" value="POLY [ADP-RIBOSE] POLYMERASE"/>
    <property type="match status" value="1"/>
</dbReference>
<dbReference type="SMR" id="Q86KC8"/>
<dbReference type="InterPro" id="IPR051712">
    <property type="entry name" value="ARTD-AVP"/>
</dbReference>
<dbReference type="InterPro" id="IPR004170">
    <property type="entry name" value="WWE_dom"/>
</dbReference>
<comment type="similarity">
    <text evidence="3">Belongs to the ARTD/PARP family.</text>
</comment>
<dbReference type="HOGENOM" id="CLU_447929_0_0_1"/>
<dbReference type="FunCoup" id="Q86KC8">
    <property type="interactions" value="1"/>
</dbReference>
<accession>Q554N1</accession>
<evidence type="ECO:0000313" key="8">
    <source>
        <dbReference type="EMBL" id="EAL70087.1"/>
    </source>
</evidence>
<dbReference type="GO" id="GO:0005634">
    <property type="term" value="C:nucleus"/>
    <property type="evidence" value="ECO:0000318"/>
    <property type="project" value="GO_Central"/>
</dbReference>
<dbReference type="STRING" id="44689.Q86KC8"/>
<dbReference type="Gene3D" id="3.30.720.50">
    <property type="match status" value="2"/>
</dbReference>
<dbReference type="dictyBase" id="DDB_G0274389">
    <property type="gene designation" value="pARTf"/>
</dbReference>
<organism evidence="8 9">
    <name type="scientific">Dictyostelium discoideum</name>
    <name type="common">Social amoeba</name>
    <dbReference type="NCBI Taxonomy" id="44689"/>
    <lineage>
        <taxon>Eukaryota</taxon>
        <taxon>Amoebozoa</taxon>
        <taxon>Evosea</taxon>
        <taxon>Eumycetozoa</taxon>
        <taxon>Dictyostelia</taxon>
        <taxon>Dictyosteliales</taxon>
        <taxon>Dictyosteliaceae</taxon>
        <taxon>Dictyostelium</taxon>
    </lineage>
</organism>
<proteinExistence type="inferred from homology"/>
<dbReference type="eggNOG" id="KOG4177">
    <property type="taxonomic scope" value="Eukaryota"/>
</dbReference>
<keyword evidence="4" id="KW-0328">Glycosyltransferase</keyword>
<dbReference type="VEuPathDB" id="AmoebaDB:DDB_G0274389"/>
<dbReference type="RefSeq" id="XP_644292.1">
    <property type="nucleotide sequence ID" value="XM_639200.1"/>
</dbReference>
<dbReference type="InterPro" id="IPR037197">
    <property type="entry name" value="WWE_dom_sf"/>
</dbReference>
<dbReference type="SUPFAM" id="SSF117839">
    <property type="entry name" value="WWE domain"/>
    <property type="match status" value="2"/>
</dbReference>
<comment type="subcellular location">
    <subcellularLocation>
        <location evidence="1">Nucleus</location>
    </subcellularLocation>
</comment>
<keyword evidence="2" id="KW-0539">Nucleus</keyword>
<feature type="domain" description="WWE" evidence="6">
    <location>
        <begin position="31"/>
        <end position="119"/>
    </location>
</feature>
<comment type="caution">
    <text evidence="8">The sequence shown here is derived from an EMBL/GenBank/DDBJ whole genome shotgun (WGS) entry which is preliminary data.</text>
</comment>
<dbReference type="GO" id="GO:0010421">
    <property type="term" value="P:hydrogen peroxide-mediated programmed cell death"/>
    <property type="evidence" value="ECO:0000316"/>
    <property type="project" value="dictyBase"/>
</dbReference>
<dbReference type="PROSITE" id="PS51059">
    <property type="entry name" value="PARP_CATALYTIC"/>
    <property type="match status" value="1"/>
</dbReference>
<evidence type="ECO:0000259" key="7">
    <source>
        <dbReference type="PROSITE" id="PS51059"/>
    </source>
</evidence>
<evidence type="ECO:0000256" key="4">
    <source>
        <dbReference type="RuleBase" id="RU362114"/>
    </source>
</evidence>
<evidence type="ECO:0000313" key="9">
    <source>
        <dbReference type="Proteomes" id="UP000002195"/>
    </source>
</evidence>
<dbReference type="Proteomes" id="UP000002195">
    <property type="component" value="Unassembled WGS sequence"/>
</dbReference>
<feature type="region of interest" description="Disordered" evidence="5">
    <location>
        <begin position="247"/>
        <end position="314"/>
    </location>
</feature>
<name>Q86KC8_DICDI</name>
<accession>Q86KC8</accession>
<evidence type="ECO:0000256" key="3">
    <source>
        <dbReference type="ARBA" id="ARBA00024347"/>
    </source>
</evidence>
<dbReference type="FunFam" id="3.30.720.50:FF:000014">
    <property type="match status" value="2"/>
</dbReference>
<dbReference type="InterPro" id="IPR012317">
    <property type="entry name" value="Poly(ADP-ribose)pol_cat_dom"/>
</dbReference>
<dbReference type="Gene3D" id="3.90.228.10">
    <property type="match status" value="1"/>
</dbReference>
<dbReference type="OMA" id="WFWAGDS"/>
<keyword evidence="4" id="KW-0520">NAD</keyword>
<dbReference type="GO" id="GO:0003950">
    <property type="term" value="F:NAD+ poly-ADP-ribosyltransferase activity"/>
    <property type="evidence" value="ECO:0000318"/>
    <property type="project" value="GO_Central"/>
</dbReference>
<feature type="compositionally biased region" description="Low complexity" evidence="5">
    <location>
        <begin position="275"/>
        <end position="312"/>
    </location>
</feature>
<dbReference type="AlphaFoldDB" id="Q86KC8"/>
<dbReference type="Pfam" id="PF00644">
    <property type="entry name" value="PARP"/>
    <property type="match status" value="1"/>
</dbReference>
<feature type="domain" description="WWE" evidence="6">
    <location>
        <begin position="170"/>
        <end position="256"/>
    </location>
</feature>
<sequence>MPPKKKPVTASNAVTQSSSATTAIPTTINIPVAATAVVAQKKIQWCWAGDSGVGASQDILVEYDSKLNSEIESQYQMHLLKPKVLKYLRFKLDKERYIDFKKMVQTRYDDLNKMRTVERQEIIPGSTLPPPTTNATSKRRRKIISSDDSDTDSENSDSSSDSSDSDVSDDSDDDEDDEDYIARWFWAGDSGGGPSKGGGHQDVWVEYDDMNMRKKLEKAFSIGKKKLKVDKERFVDFQNMLQRRYDDESKRRNLKREDPLKVRPAKKLTKSQQISNAATAANAMAASHATTTTATPTTTTTTSTAPVTRSSSKGQMIASNGATISTTQKPTLTSTMSTISISSIIKCPNTWTDVDSMNYKEVDVKPHENEFQWMSKLFSQTISSNHKGMGTLSPIVFNDLKVTRVVRVQNPMLWVSYHARKQKILDDNNGSCPPIHSVITNIPGSPELDKKANELFLFHGLNVSSVAGIAKFGFDPRFCSLDGMFGAGLYFAENSSKSNQYCHGGACTCSGFQATSCKCKPSDEVCLLVCRVVMGDCLVENVFRGNGPGQFWNGRRTEPKKPNNINIYNSVIGESKPNYGPKAALQLREYIVYESSQVFVEYKVYFKRVK</sequence>
<feature type="domain" description="PARP catalytic" evidence="7">
    <location>
        <begin position="365"/>
        <end position="610"/>
    </location>
</feature>
<protein>
    <recommendedName>
        <fullName evidence="4">Poly [ADP-ribose] polymerase</fullName>
        <shortName evidence="4">PARP</shortName>
        <ecNumber evidence="4">2.4.2.-</ecNumber>
    </recommendedName>
</protein>
<feature type="compositionally biased region" description="Acidic residues" evidence="5">
    <location>
        <begin position="163"/>
        <end position="176"/>
    </location>
</feature>
<evidence type="ECO:0000256" key="1">
    <source>
        <dbReference type="ARBA" id="ARBA00004123"/>
    </source>
</evidence>
<dbReference type="KEGG" id="ddi:DDB_G0274389"/>
<keyword evidence="4" id="KW-0808">Transferase</keyword>
<dbReference type="PANTHER" id="PTHR45740:SF2">
    <property type="entry name" value="POLY [ADP-RIBOSE] POLYMERASE"/>
    <property type="match status" value="1"/>
</dbReference>
<evidence type="ECO:0000256" key="5">
    <source>
        <dbReference type="SAM" id="MobiDB-lite"/>
    </source>
</evidence>
<dbReference type="PROSITE" id="PS50918">
    <property type="entry name" value="WWE"/>
    <property type="match status" value="2"/>
</dbReference>
<evidence type="ECO:0000256" key="2">
    <source>
        <dbReference type="ARBA" id="ARBA00023242"/>
    </source>
</evidence>
<evidence type="ECO:0000259" key="6">
    <source>
        <dbReference type="PROSITE" id="PS50918"/>
    </source>
</evidence>
<dbReference type="EMBL" id="AAFI02000012">
    <property type="protein sequence ID" value="EAL70087.1"/>
    <property type="molecule type" value="Genomic_DNA"/>
</dbReference>
<dbReference type="GeneID" id="8619720"/>
<feature type="compositionally biased region" description="Basic and acidic residues" evidence="5">
    <location>
        <begin position="247"/>
        <end position="261"/>
    </location>
</feature>
<reference evidence="8 9" key="1">
    <citation type="journal article" date="2005" name="Nature">
        <title>The genome of the social amoeba Dictyostelium discoideum.</title>
        <authorList>
            <consortium name="The Dictyostelium discoideum Sequencing Consortium"/>
            <person name="Eichinger L."/>
            <person name="Pachebat J.A."/>
            <person name="Glockner G."/>
            <person name="Rajandream M.A."/>
            <person name="Sucgang R."/>
            <person name="Berriman M."/>
            <person name="Song J."/>
            <person name="Olsen R."/>
            <person name="Szafranski K."/>
            <person name="Xu Q."/>
            <person name="Tunggal B."/>
            <person name="Kummerfeld S."/>
            <person name="Madera M."/>
            <person name="Konfortov B.A."/>
            <person name="Rivero F."/>
            <person name="Bankier A.T."/>
            <person name="Lehmann R."/>
            <person name="Hamlin N."/>
            <person name="Davies R."/>
            <person name="Gaudet P."/>
            <person name="Fey P."/>
            <person name="Pilcher K."/>
            <person name="Chen G."/>
            <person name="Saunders D."/>
            <person name="Sodergren E."/>
            <person name="Davis P."/>
            <person name="Kerhornou A."/>
            <person name="Nie X."/>
            <person name="Hall N."/>
            <person name="Anjard C."/>
            <person name="Hemphill L."/>
            <person name="Bason N."/>
            <person name="Farbrother P."/>
            <person name="Desany B."/>
            <person name="Just E."/>
            <person name="Morio T."/>
            <person name="Rost R."/>
            <person name="Churcher C."/>
            <person name="Cooper J."/>
            <person name="Haydock S."/>
            <person name="van Driessche N."/>
            <person name="Cronin A."/>
            <person name="Goodhead I."/>
            <person name="Muzny D."/>
            <person name="Mourier T."/>
            <person name="Pain A."/>
            <person name="Lu M."/>
            <person name="Harper D."/>
            <person name="Lindsay R."/>
            <person name="Hauser H."/>
            <person name="James K."/>
            <person name="Quiles M."/>
            <person name="Madan Babu M."/>
            <person name="Saito T."/>
            <person name="Buchrieser C."/>
            <person name="Wardroper A."/>
            <person name="Felder M."/>
            <person name="Thangavelu M."/>
            <person name="Johnson D."/>
            <person name="Knights A."/>
            <person name="Loulseged H."/>
            <person name="Mungall K."/>
            <person name="Oliver K."/>
            <person name="Price C."/>
            <person name="Quail M.A."/>
            <person name="Urushihara H."/>
            <person name="Hernandez J."/>
            <person name="Rabbinowitsch E."/>
            <person name="Steffen D."/>
            <person name="Sanders M."/>
            <person name="Ma J."/>
            <person name="Kohara Y."/>
            <person name="Sharp S."/>
            <person name="Simmonds M."/>
            <person name="Spiegler S."/>
            <person name="Tivey A."/>
            <person name="Sugano S."/>
            <person name="White B."/>
            <person name="Walker D."/>
            <person name="Woodward J."/>
            <person name="Winckler T."/>
            <person name="Tanaka Y."/>
            <person name="Shaulsky G."/>
            <person name="Schleicher M."/>
            <person name="Weinstock G."/>
            <person name="Rosenthal A."/>
            <person name="Cox E.C."/>
            <person name="Chisholm R.L."/>
            <person name="Gibbs R."/>
            <person name="Loomis W.F."/>
            <person name="Platzer M."/>
            <person name="Kay R.R."/>
            <person name="Williams J."/>
            <person name="Dear P.H."/>
            <person name="Noegel A.A."/>
            <person name="Barrell B."/>
            <person name="Kuspa A."/>
        </authorList>
    </citation>
    <scope>NUCLEOTIDE SEQUENCE [LARGE SCALE GENOMIC DNA]</scope>
    <source>
        <strain evidence="8 9">AX4</strain>
    </source>
</reference>
<dbReference type="EC" id="2.4.2.-" evidence="4"/>
<dbReference type="InParanoid" id="Q86KC8"/>
<dbReference type="PaxDb" id="44689-DDB0232241"/>
<keyword evidence="9" id="KW-1185">Reference proteome</keyword>
<dbReference type="CDD" id="cd01341">
    <property type="entry name" value="ADP_ribosyl"/>
    <property type="match status" value="1"/>
</dbReference>
<dbReference type="Pfam" id="PF02825">
    <property type="entry name" value="WWE"/>
    <property type="match status" value="2"/>
</dbReference>